<evidence type="ECO:0000313" key="11">
    <source>
        <dbReference type="Proteomes" id="UP001529340"/>
    </source>
</evidence>
<comment type="function">
    <text evidence="9">Allosteric enzyme that catalyzes the rate-limiting step in glycogen catabolism, the phosphorolytic cleavage of glycogen to produce glucose-1-phosphate, and plays a central role in maintaining cellular and organismal glucose homeostasis.</text>
</comment>
<keyword evidence="4 9" id="KW-0328">Glycosyltransferase</keyword>
<dbReference type="PANTHER" id="PTHR11468:SF3">
    <property type="entry name" value="GLYCOGEN PHOSPHORYLASE, LIVER FORM"/>
    <property type="match status" value="1"/>
</dbReference>
<keyword evidence="11" id="KW-1185">Reference proteome</keyword>
<evidence type="ECO:0000256" key="1">
    <source>
        <dbReference type="ARBA" id="ARBA00001275"/>
    </source>
</evidence>
<dbReference type="GO" id="GO:0004645">
    <property type="term" value="F:1,4-alpha-oligoglucan phosphorylase activity"/>
    <property type="evidence" value="ECO:0007669"/>
    <property type="project" value="UniProtKB-EC"/>
</dbReference>
<evidence type="ECO:0000256" key="4">
    <source>
        <dbReference type="ARBA" id="ARBA00022676"/>
    </source>
</evidence>
<dbReference type="PANTHER" id="PTHR11468">
    <property type="entry name" value="GLYCOGEN PHOSPHORYLASE"/>
    <property type="match status" value="1"/>
</dbReference>
<proteinExistence type="inferred from homology"/>
<evidence type="ECO:0000256" key="3">
    <source>
        <dbReference type="ARBA" id="ARBA00006047"/>
    </source>
</evidence>
<keyword evidence="5 9" id="KW-0808">Transferase</keyword>
<dbReference type="PROSITE" id="PS00102">
    <property type="entry name" value="PHOSPHORYLASE"/>
    <property type="match status" value="1"/>
</dbReference>
<name>A0ABT7UAK4_9FIRM</name>
<comment type="similarity">
    <text evidence="3 9">Belongs to the glycogen phosphorylase family.</text>
</comment>
<evidence type="ECO:0000256" key="7">
    <source>
        <dbReference type="ARBA" id="ARBA00023277"/>
    </source>
</evidence>
<evidence type="ECO:0000256" key="5">
    <source>
        <dbReference type="ARBA" id="ARBA00022679"/>
    </source>
</evidence>
<comment type="function">
    <text evidence="8">Phosphorylase is an important allosteric enzyme in carbohydrate metabolism. Enzymes from different sources differ in their regulatory mechanisms and in their natural substrates. However, all known phosphorylases share catalytic and structural properties.</text>
</comment>
<accession>A0ABT7UAK4</accession>
<dbReference type="SUPFAM" id="SSF53756">
    <property type="entry name" value="UDP-Glycosyltransferase/glycogen phosphorylase"/>
    <property type="match status" value="1"/>
</dbReference>
<gene>
    <name evidence="10" type="ORF">QUV96_03175</name>
</gene>
<keyword evidence="6 9" id="KW-0663">Pyridoxal phosphate</keyword>
<keyword evidence="7 9" id="KW-0119">Carbohydrate metabolism</keyword>
<dbReference type="Pfam" id="PF00343">
    <property type="entry name" value="Phosphorylase"/>
    <property type="match status" value="1"/>
</dbReference>
<sequence length="806" mass="93688">MDSKFNKFKNKKEFVEEFKRRIIERYGRSIEEAHITEKYMVLGEMVRDYASVNWMDTKQVIKKQQKKEMYYFSMEFLIGRLLTNNLMNLGIYDIVKDGLADLGIDINAIEEMEADAGLGNGGLGRLAACFLDSLASLNLAGHGNCIRYQYGLFKQKIENNEQVEVPDVWLQYGNVWEVRKPKHACDIKFGGHVDMWFDENGKTVVNHIPSFVVRAVPYDVPVVGYDTRVTNTLRLWNAEIAPDFVTSDKLSKYVAEVDEITQNVYPDDSTEHGKLLRLKQEYFFVSAGINQIIRRHLRNYPNLDNLHEKIAIQLNDTHPVLCVPELMRVLLDDFGYDWDHAWYIVKNTIAYTNHTVMAEALEKWPVQYVKDLLPRVYMIIEEIDRRFRFEVLHSGHGDIINNVAIIRDGQVYMAHLAIVGSHSVNGVATLHTEILKNDVLKDFYMLYPEYFNNKTNGITHRRWLLYSNPQLTSLLKETIGADFIKQPQRLEDLMRHVDDPQLQQRFMEVKLERKQILADYIRRTLGIEVDVHSIFDAQAKRLHAYKRQLLNILHVIYLYLRMKEDPGFRIYPRTFIFSAKAAASYTFAKEVIKLIHCVADKVNNDPEISRYMKVVFIPNYNVSIAEILMNAADVSEQISTAGKEASGTGNMKYMMNGALTLGTMDGANVEIVERVGFENAEIFGLRVEDVDHLKQENAYNVWDYYNNHYEIKRVVDTLTDGTFSSDPNDFRVIYNELMFKNDEFYVLADFNAYKDAQERVQQRYQDKAGWARMCLVNIAKSGFFSSDRTIKQYAEEIWHIEPLEVK</sequence>
<reference evidence="10 11" key="2">
    <citation type="submission" date="2023-06" db="EMBL/GenBank/DDBJ databases">
        <title>Identification and characterization of horizontal gene transfer across gut microbiota members of farm animals based on homology search.</title>
        <authorList>
            <person name="Schwarzerova J."/>
            <person name="Nykrynova M."/>
            <person name="Jureckova K."/>
            <person name="Cejkova D."/>
            <person name="Rychlik I."/>
        </authorList>
    </citation>
    <scope>NUCLEOTIDE SEQUENCE [LARGE SCALE GENOMIC DNA]</scope>
    <source>
        <strain evidence="10 11">ET39</strain>
    </source>
</reference>
<dbReference type="InterPro" id="IPR000811">
    <property type="entry name" value="Glyco_trans_35"/>
</dbReference>
<dbReference type="InterPro" id="IPR011833">
    <property type="entry name" value="Glycg_phsphrylas"/>
</dbReference>
<evidence type="ECO:0000256" key="8">
    <source>
        <dbReference type="ARBA" id="ARBA00025174"/>
    </source>
</evidence>
<dbReference type="NCBIfam" id="TIGR02093">
    <property type="entry name" value="P_ylase"/>
    <property type="match status" value="1"/>
</dbReference>
<dbReference type="Proteomes" id="UP001529340">
    <property type="component" value="Unassembled WGS sequence"/>
</dbReference>
<dbReference type="EC" id="2.4.1.1" evidence="9"/>
<reference evidence="11" key="1">
    <citation type="submission" date="2023-06" db="EMBL/GenBank/DDBJ databases">
        <title>Identification and characterization of horizontal gene transfer across gut microbiota members of farm animals based on homology search.</title>
        <authorList>
            <person name="Zeman M."/>
            <person name="Kubasova T."/>
            <person name="Jahodarova E."/>
            <person name="Nykrynova M."/>
            <person name="Rychlik I."/>
        </authorList>
    </citation>
    <scope>NUCLEOTIDE SEQUENCE [LARGE SCALE GENOMIC DNA]</scope>
    <source>
        <strain evidence="11">ET39</strain>
    </source>
</reference>
<comment type="caution">
    <text evidence="10">The sequence shown here is derived from an EMBL/GenBank/DDBJ whole genome shotgun (WGS) entry which is preliminary data.</text>
</comment>
<dbReference type="CDD" id="cd04300">
    <property type="entry name" value="GT35_Glycogen_Phosphorylase"/>
    <property type="match status" value="1"/>
</dbReference>
<dbReference type="RefSeq" id="WP_289607108.1">
    <property type="nucleotide sequence ID" value="NZ_JAUDCG010000010.1"/>
</dbReference>
<evidence type="ECO:0000256" key="6">
    <source>
        <dbReference type="ARBA" id="ARBA00022898"/>
    </source>
</evidence>
<evidence type="ECO:0000256" key="9">
    <source>
        <dbReference type="RuleBase" id="RU000587"/>
    </source>
</evidence>
<dbReference type="InterPro" id="IPR035090">
    <property type="entry name" value="Pyridoxal_P_attach_site"/>
</dbReference>
<organism evidence="10 11">
    <name type="scientific">Amedibacillus dolichus</name>
    <dbReference type="NCBI Taxonomy" id="31971"/>
    <lineage>
        <taxon>Bacteria</taxon>
        <taxon>Bacillati</taxon>
        <taxon>Bacillota</taxon>
        <taxon>Erysipelotrichia</taxon>
        <taxon>Erysipelotrichales</taxon>
        <taxon>Erysipelotrichaceae</taxon>
        <taxon>Amedibacillus</taxon>
    </lineage>
</organism>
<dbReference type="EMBL" id="JAUDCG010000010">
    <property type="protein sequence ID" value="MDM8156639.1"/>
    <property type="molecule type" value="Genomic_DNA"/>
</dbReference>
<comment type="cofactor">
    <cofactor evidence="2 9">
        <name>pyridoxal 5'-phosphate</name>
        <dbReference type="ChEBI" id="CHEBI:597326"/>
    </cofactor>
</comment>
<evidence type="ECO:0000313" key="10">
    <source>
        <dbReference type="EMBL" id="MDM8156639.1"/>
    </source>
</evidence>
<dbReference type="Gene3D" id="3.40.50.2000">
    <property type="entry name" value="Glycogen Phosphorylase B"/>
    <property type="match status" value="2"/>
</dbReference>
<protein>
    <recommendedName>
        <fullName evidence="9">Alpha-1,4 glucan phosphorylase</fullName>
        <ecNumber evidence="9">2.4.1.1</ecNumber>
    </recommendedName>
</protein>
<comment type="catalytic activity">
    <reaction evidence="1 9">
        <text>[(1-&gt;4)-alpha-D-glucosyl](n) + phosphate = [(1-&gt;4)-alpha-D-glucosyl](n-1) + alpha-D-glucose 1-phosphate</text>
        <dbReference type="Rhea" id="RHEA:41732"/>
        <dbReference type="Rhea" id="RHEA-COMP:9584"/>
        <dbReference type="Rhea" id="RHEA-COMP:9586"/>
        <dbReference type="ChEBI" id="CHEBI:15444"/>
        <dbReference type="ChEBI" id="CHEBI:43474"/>
        <dbReference type="ChEBI" id="CHEBI:58601"/>
        <dbReference type="EC" id="2.4.1.1"/>
    </reaction>
</comment>
<dbReference type="PIRSF" id="PIRSF000460">
    <property type="entry name" value="Pprylas_GlgP"/>
    <property type="match status" value="1"/>
</dbReference>
<evidence type="ECO:0000256" key="2">
    <source>
        <dbReference type="ARBA" id="ARBA00001933"/>
    </source>
</evidence>